<proteinExistence type="predicted"/>
<dbReference type="CDD" id="cd00051">
    <property type="entry name" value="EFh"/>
    <property type="match status" value="1"/>
</dbReference>
<evidence type="ECO:0000313" key="6">
    <source>
        <dbReference type="EMBL" id="KAJ1084915.1"/>
    </source>
</evidence>
<evidence type="ECO:0000256" key="3">
    <source>
        <dbReference type="ARBA" id="ARBA00022837"/>
    </source>
</evidence>
<dbReference type="Gene3D" id="1.10.238.10">
    <property type="entry name" value="EF-hand"/>
    <property type="match status" value="2"/>
</dbReference>
<dbReference type="Pfam" id="PF13499">
    <property type="entry name" value="EF-hand_7"/>
    <property type="match status" value="1"/>
</dbReference>
<feature type="domain" description="EF-hand" evidence="5">
    <location>
        <begin position="202"/>
        <end position="237"/>
    </location>
</feature>
<dbReference type="PROSITE" id="PS00018">
    <property type="entry name" value="EF_HAND_1"/>
    <property type="match status" value="2"/>
</dbReference>
<dbReference type="SUPFAM" id="SSF47473">
    <property type="entry name" value="EF-hand"/>
    <property type="match status" value="1"/>
</dbReference>
<dbReference type="InterPro" id="IPR018247">
    <property type="entry name" value="EF_Hand_1_Ca_BS"/>
</dbReference>
<feature type="region of interest" description="Disordered" evidence="4">
    <location>
        <begin position="1"/>
        <end position="42"/>
    </location>
</feature>
<reference evidence="6" key="1">
    <citation type="journal article" date="2022" name="bioRxiv">
        <title>Sequencing and chromosome-scale assembly of the giantPleurodeles waltlgenome.</title>
        <authorList>
            <person name="Brown T."/>
            <person name="Elewa A."/>
            <person name="Iarovenko S."/>
            <person name="Subramanian E."/>
            <person name="Araus A.J."/>
            <person name="Petzold A."/>
            <person name="Susuki M."/>
            <person name="Suzuki K.-i.T."/>
            <person name="Hayashi T."/>
            <person name="Toyoda A."/>
            <person name="Oliveira C."/>
            <person name="Osipova E."/>
            <person name="Leigh N.D."/>
            <person name="Simon A."/>
            <person name="Yun M.H."/>
        </authorList>
    </citation>
    <scope>NUCLEOTIDE SEQUENCE</scope>
    <source>
        <strain evidence="6">20211129_DDA</strain>
        <tissue evidence="6">Liver</tissue>
    </source>
</reference>
<keyword evidence="2" id="KW-0677">Repeat</keyword>
<dbReference type="PANTHER" id="PTHR34524:SF13">
    <property type="entry name" value="CALCYPHOSIN"/>
    <property type="match status" value="1"/>
</dbReference>
<dbReference type="InterPro" id="IPR051581">
    <property type="entry name" value="Ca-bind"/>
</dbReference>
<gene>
    <name evidence="6" type="ORF">NDU88_005055</name>
</gene>
<accession>A0AAV7L039</accession>
<dbReference type="GO" id="GO:0005509">
    <property type="term" value="F:calcium ion binding"/>
    <property type="evidence" value="ECO:0007669"/>
    <property type="project" value="InterPro"/>
</dbReference>
<sequence>MLFEELRNGLCPKSLKKHPTPSALHRGRETASPECSLDEELPIEERDAAAGRSERSRAAVRSAWPGLGGFKVSPLRKIGWRQGASELDAAGSGRRALLERDMVSNAKKKMDKCQDPVEKLRLQCLARGSAGIKGLGRAFRIMDDNGSRSLDMEEFSKGLHDYGVVMDNDEVETVFKLFDKDGNGNINFEEFLMALRPPMSETRKRVISDAFSKLDKTGDGVVTIADLRGTYNPKSHQKYQNGEWNEDQVFKHFLDNFDSPNNKDGKVTSEEFLNYYSGVSASIDNDGYFVVMMKNEWKL</sequence>
<evidence type="ECO:0000313" key="7">
    <source>
        <dbReference type="Proteomes" id="UP001066276"/>
    </source>
</evidence>
<dbReference type="Pfam" id="PF13202">
    <property type="entry name" value="EF-hand_5"/>
    <property type="match status" value="1"/>
</dbReference>
<dbReference type="InterPro" id="IPR011992">
    <property type="entry name" value="EF-hand-dom_pair"/>
</dbReference>
<dbReference type="SMART" id="SM00054">
    <property type="entry name" value="EFh"/>
    <property type="match status" value="4"/>
</dbReference>
<evidence type="ECO:0000259" key="5">
    <source>
        <dbReference type="PROSITE" id="PS50222"/>
    </source>
</evidence>
<protein>
    <recommendedName>
        <fullName evidence="5">EF-hand domain-containing protein</fullName>
    </recommendedName>
</protein>
<feature type="domain" description="EF-hand" evidence="5">
    <location>
        <begin position="166"/>
        <end position="201"/>
    </location>
</feature>
<dbReference type="InterPro" id="IPR002048">
    <property type="entry name" value="EF_hand_dom"/>
</dbReference>
<dbReference type="EMBL" id="JANPWB010000016">
    <property type="protein sequence ID" value="KAJ1084915.1"/>
    <property type="molecule type" value="Genomic_DNA"/>
</dbReference>
<dbReference type="PANTHER" id="PTHR34524">
    <property type="entry name" value="CALCYPHOSIN"/>
    <property type="match status" value="1"/>
</dbReference>
<evidence type="ECO:0000256" key="2">
    <source>
        <dbReference type="ARBA" id="ARBA00022737"/>
    </source>
</evidence>
<keyword evidence="7" id="KW-1185">Reference proteome</keyword>
<comment type="caution">
    <text evidence="6">The sequence shown here is derived from an EMBL/GenBank/DDBJ whole genome shotgun (WGS) entry which is preliminary data.</text>
</comment>
<dbReference type="Proteomes" id="UP001066276">
    <property type="component" value="Chromosome 12"/>
</dbReference>
<dbReference type="PROSITE" id="PS50222">
    <property type="entry name" value="EF_HAND_2"/>
    <property type="match status" value="3"/>
</dbReference>
<evidence type="ECO:0000256" key="1">
    <source>
        <dbReference type="ARBA" id="ARBA00022723"/>
    </source>
</evidence>
<keyword evidence="1" id="KW-0479">Metal-binding</keyword>
<dbReference type="AlphaFoldDB" id="A0AAV7L039"/>
<feature type="domain" description="EF-hand" evidence="5">
    <location>
        <begin position="130"/>
        <end position="165"/>
    </location>
</feature>
<evidence type="ECO:0000256" key="4">
    <source>
        <dbReference type="SAM" id="MobiDB-lite"/>
    </source>
</evidence>
<name>A0AAV7L039_PLEWA</name>
<organism evidence="6 7">
    <name type="scientific">Pleurodeles waltl</name>
    <name type="common">Iberian ribbed newt</name>
    <dbReference type="NCBI Taxonomy" id="8319"/>
    <lineage>
        <taxon>Eukaryota</taxon>
        <taxon>Metazoa</taxon>
        <taxon>Chordata</taxon>
        <taxon>Craniata</taxon>
        <taxon>Vertebrata</taxon>
        <taxon>Euteleostomi</taxon>
        <taxon>Amphibia</taxon>
        <taxon>Batrachia</taxon>
        <taxon>Caudata</taxon>
        <taxon>Salamandroidea</taxon>
        <taxon>Salamandridae</taxon>
        <taxon>Pleurodelinae</taxon>
        <taxon>Pleurodeles</taxon>
    </lineage>
</organism>
<keyword evidence="3" id="KW-0106">Calcium</keyword>